<keyword evidence="2" id="KW-1133">Transmembrane helix</keyword>
<feature type="compositionally biased region" description="Low complexity" evidence="1">
    <location>
        <begin position="101"/>
        <end position="112"/>
    </location>
</feature>
<evidence type="ECO:0000256" key="1">
    <source>
        <dbReference type="SAM" id="MobiDB-lite"/>
    </source>
</evidence>
<accession>A0A3S1BHC6</accession>
<keyword evidence="2" id="KW-0472">Membrane</keyword>
<dbReference type="AlphaFoldDB" id="A0A3S1BHC6"/>
<keyword evidence="2" id="KW-0812">Transmembrane</keyword>
<dbReference type="EMBL" id="RQTK01000374">
    <property type="protein sequence ID" value="RUS80750.1"/>
    <property type="molecule type" value="Genomic_DNA"/>
</dbReference>
<reference evidence="3 4" key="1">
    <citation type="submission" date="2019-01" db="EMBL/GenBank/DDBJ databases">
        <title>A draft genome assembly of the solar-powered sea slug Elysia chlorotica.</title>
        <authorList>
            <person name="Cai H."/>
            <person name="Li Q."/>
            <person name="Fang X."/>
            <person name="Li J."/>
            <person name="Curtis N.E."/>
            <person name="Altenburger A."/>
            <person name="Shibata T."/>
            <person name="Feng M."/>
            <person name="Maeda T."/>
            <person name="Schwartz J.A."/>
            <person name="Shigenobu S."/>
            <person name="Lundholm N."/>
            <person name="Nishiyama T."/>
            <person name="Yang H."/>
            <person name="Hasebe M."/>
            <person name="Li S."/>
            <person name="Pierce S.K."/>
            <person name="Wang J."/>
        </authorList>
    </citation>
    <scope>NUCLEOTIDE SEQUENCE [LARGE SCALE GENOMIC DNA]</scope>
    <source>
        <strain evidence="3">EC2010</strain>
        <tissue evidence="3">Whole organism of an adult</tissue>
    </source>
</reference>
<name>A0A3S1BHC6_ELYCH</name>
<dbReference type="Proteomes" id="UP000271974">
    <property type="component" value="Unassembled WGS sequence"/>
</dbReference>
<organism evidence="3 4">
    <name type="scientific">Elysia chlorotica</name>
    <name type="common">Eastern emerald elysia</name>
    <name type="synonym">Sea slug</name>
    <dbReference type="NCBI Taxonomy" id="188477"/>
    <lineage>
        <taxon>Eukaryota</taxon>
        <taxon>Metazoa</taxon>
        <taxon>Spiralia</taxon>
        <taxon>Lophotrochozoa</taxon>
        <taxon>Mollusca</taxon>
        <taxon>Gastropoda</taxon>
        <taxon>Heterobranchia</taxon>
        <taxon>Euthyneura</taxon>
        <taxon>Panpulmonata</taxon>
        <taxon>Sacoglossa</taxon>
        <taxon>Placobranchoidea</taxon>
        <taxon>Plakobranchidae</taxon>
        <taxon>Elysia</taxon>
    </lineage>
</organism>
<feature type="region of interest" description="Disordered" evidence="1">
    <location>
        <begin position="87"/>
        <end position="129"/>
    </location>
</feature>
<evidence type="ECO:0000313" key="3">
    <source>
        <dbReference type="EMBL" id="RUS80750.1"/>
    </source>
</evidence>
<feature type="transmembrane region" description="Helical" evidence="2">
    <location>
        <begin position="49"/>
        <end position="70"/>
    </location>
</feature>
<feature type="non-terminal residue" evidence="3">
    <location>
        <position position="1"/>
    </location>
</feature>
<protein>
    <submittedName>
        <fullName evidence="3">Uncharacterized protein</fullName>
    </submittedName>
</protein>
<keyword evidence="4" id="KW-1185">Reference proteome</keyword>
<comment type="caution">
    <text evidence="3">The sequence shown here is derived from an EMBL/GenBank/DDBJ whole genome shotgun (WGS) entry which is preliminary data.</text>
</comment>
<feature type="compositionally biased region" description="Basic residues" evidence="1">
    <location>
        <begin position="120"/>
        <end position="129"/>
    </location>
</feature>
<evidence type="ECO:0000313" key="4">
    <source>
        <dbReference type="Proteomes" id="UP000271974"/>
    </source>
</evidence>
<proteinExistence type="predicted"/>
<gene>
    <name evidence="3" type="ORF">EGW08_011473</name>
</gene>
<sequence length="129" mass="14068">CNVSNTLADESYTASVKFPDGYYNKRPQSIGLIETPIEEPNKKNSATSVLNLILSVCSVVGVAMTIYALLAEQRRTLAYNLRQEWHWPGQEGGTANSSARGSLLSESAGESGPAVSRSHSLTRFRGRDY</sequence>
<evidence type="ECO:0000256" key="2">
    <source>
        <dbReference type="SAM" id="Phobius"/>
    </source>
</evidence>